<sequence>MKLKKTTLLVIGAVLLWGSVALWNGIQREHSGASLTRTEYVGRVNIATH</sequence>
<proteinExistence type="predicted"/>
<accession>A0ABS4JA94</accession>
<evidence type="ECO:0000313" key="1">
    <source>
        <dbReference type="EMBL" id="MBP1996774.1"/>
    </source>
</evidence>
<protein>
    <submittedName>
        <fullName evidence="1">Uncharacterized protein</fullName>
    </submittedName>
</protein>
<reference evidence="1 2" key="1">
    <citation type="submission" date="2021-03" db="EMBL/GenBank/DDBJ databases">
        <title>Genomic Encyclopedia of Type Strains, Phase IV (KMG-IV): sequencing the most valuable type-strain genomes for metagenomic binning, comparative biology and taxonomic classification.</title>
        <authorList>
            <person name="Goeker M."/>
        </authorList>
    </citation>
    <scope>NUCLEOTIDE SEQUENCE [LARGE SCALE GENOMIC DNA]</scope>
    <source>
        <strain evidence="1 2">DSM 26048</strain>
    </source>
</reference>
<evidence type="ECO:0000313" key="2">
    <source>
        <dbReference type="Proteomes" id="UP001519287"/>
    </source>
</evidence>
<gene>
    <name evidence="1" type="ORF">J2Z66_008422</name>
</gene>
<dbReference type="Proteomes" id="UP001519287">
    <property type="component" value="Unassembled WGS sequence"/>
</dbReference>
<name>A0ABS4JA94_9BACL</name>
<keyword evidence="2" id="KW-1185">Reference proteome</keyword>
<comment type="caution">
    <text evidence="1">The sequence shown here is derived from an EMBL/GenBank/DDBJ whole genome shotgun (WGS) entry which is preliminary data.</text>
</comment>
<dbReference type="EMBL" id="JAGGLB010000056">
    <property type="protein sequence ID" value="MBP1996774.1"/>
    <property type="molecule type" value="Genomic_DNA"/>
</dbReference>
<organism evidence="1 2">
    <name type="scientific">Paenibacillus eucommiae</name>
    <dbReference type="NCBI Taxonomy" id="1355755"/>
    <lineage>
        <taxon>Bacteria</taxon>
        <taxon>Bacillati</taxon>
        <taxon>Bacillota</taxon>
        <taxon>Bacilli</taxon>
        <taxon>Bacillales</taxon>
        <taxon>Paenibacillaceae</taxon>
        <taxon>Paenibacillus</taxon>
    </lineage>
</organism>
<dbReference type="RefSeq" id="WP_209979511.1">
    <property type="nucleotide sequence ID" value="NZ_JAGGLB010000056.1"/>
</dbReference>